<evidence type="ECO:0000259" key="5">
    <source>
        <dbReference type="Pfam" id="PF04991"/>
    </source>
</evidence>
<dbReference type="Proteomes" id="UP000094285">
    <property type="component" value="Unassembled WGS sequence"/>
</dbReference>
<feature type="domain" description="LicD/FKTN/FKRP nucleotidyltransferase" evidence="5">
    <location>
        <begin position="601"/>
        <end position="650"/>
    </location>
</feature>
<dbReference type="RefSeq" id="XP_020062396.1">
    <property type="nucleotide sequence ID" value="XM_020208021.1"/>
</dbReference>
<evidence type="ECO:0000256" key="4">
    <source>
        <dbReference type="ARBA" id="ARBA00023136"/>
    </source>
</evidence>
<gene>
    <name evidence="6" type="ORF">CANTADRAFT_27165</name>
</gene>
<evidence type="ECO:0000256" key="1">
    <source>
        <dbReference type="ARBA" id="ARBA00004167"/>
    </source>
</evidence>
<dbReference type="PANTHER" id="PTHR15407:SF28">
    <property type="entry name" value="RIBITOL-5-PHOSPHATE TRANSFERASE FKTN"/>
    <property type="match status" value="1"/>
</dbReference>
<dbReference type="STRING" id="984487.A0A1E4SCN0"/>
<proteinExistence type="predicted"/>
<reference evidence="7" key="1">
    <citation type="submission" date="2016-05" db="EMBL/GenBank/DDBJ databases">
        <title>Comparative genomics of biotechnologically important yeasts.</title>
        <authorList>
            <consortium name="DOE Joint Genome Institute"/>
            <person name="Riley R."/>
            <person name="Haridas S."/>
            <person name="Wolfe K.H."/>
            <person name="Lopes M.R."/>
            <person name="Hittinger C.T."/>
            <person name="Goker M."/>
            <person name="Salamov A."/>
            <person name="Wisecaver J."/>
            <person name="Long T.M."/>
            <person name="Aerts A.L."/>
            <person name="Barry K."/>
            <person name="Choi C."/>
            <person name="Clum A."/>
            <person name="Coughlan A.Y."/>
            <person name="Deshpande S."/>
            <person name="Douglass A.P."/>
            <person name="Hanson S.J."/>
            <person name="Klenk H.-P."/>
            <person name="Labutti K."/>
            <person name="Lapidus A."/>
            <person name="Lindquist E."/>
            <person name="Lipzen A."/>
            <person name="Meier-Kolthoff J.P."/>
            <person name="Ohm R.A."/>
            <person name="Otillar R.P."/>
            <person name="Pangilinan J."/>
            <person name="Peng Y."/>
            <person name="Rokas A."/>
            <person name="Rosa C.A."/>
            <person name="Scheuner C."/>
            <person name="Sibirny A.A."/>
            <person name="Slot J.C."/>
            <person name="Stielow J.B."/>
            <person name="Sun H."/>
            <person name="Kurtzman C.P."/>
            <person name="Blackwell M."/>
            <person name="Grigoriev I.V."/>
            <person name="Jeffries T.W."/>
        </authorList>
    </citation>
    <scope>NUCLEOTIDE SEQUENCE [LARGE SCALE GENOMIC DNA]</scope>
    <source>
        <strain evidence="7">NRRL Y-17324</strain>
    </source>
</reference>
<dbReference type="InterPro" id="IPR007074">
    <property type="entry name" value="LicD/FKTN/FKRP_NTP_transf"/>
</dbReference>
<dbReference type="PANTHER" id="PTHR15407">
    <property type="entry name" value="FUKUTIN-RELATED"/>
    <property type="match status" value="1"/>
</dbReference>
<feature type="domain" description="LicD/FKTN/FKRP nucleotidyltransferase" evidence="5">
    <location>
        <begin position="466"/>
        <end position="584"/>
    </location>
</feature>
<keyword evidence="2" id="KW-0812">Transmembrane</keyword>
<keyword evidence="3" id="KW-1133">Transmembrane helix</keyword>
<comment type="subcellular location">
    <subcellularLocation>
        <location evidence="1">Membrane</location>
        <topology evidence="1">Single-pass membrane protein</topology>
    </subcellularLocation>
</comment>
<dbReference type="GO" id="GO:0009100">
    <property type="term" value="P:glycoprotein metabolic process"/>
    <property type="evidence" value="ECO:0007669"/>
    <property type="project" value="UniProtKB-ARBA"/>
</dbReference>
<dbReference type="GO" id="GO:0016020">
    <property type="term" value="C:membrane"/>
    <property type="evidence" value="ECO:0007669"/>
    <property type="project" value="UniProtKB-SubCell"/>
</dbReference>
<dbReference type="AlphaFoldDB" id="A0A1E4SCN0"/>
<dbReference type="EMBL" id="KV453915">
    <property type="protein sequence ID" value="ODV77274.1"/>
    <property type="molecule type" value="Genomic_DNA"/>
</dbReference>
<dbReference type="InterPro" id="IPR009644">
    <property type="entry name" value="FKTN/MNN4/W02B3.4-1"/>
</dbReference>
<dbReference type="GeneID" id="30982158"/>
<keyword evidence="7" id="KW-1185">Reference proteome</keyword>
<accession>A0A1E4SCN0</accession>
<keyword evidence="4" id="KW-0472">Membrane</keyword>
<dbReference type="Pfam" id="PF04991">
    <property type="entry name" value="LicD"/>
    <property type="match status" value="2"/>
</dbReference>
<dbReference type="OrthoDB" id="444255at2759"/>
<name>A0A1E4SCN0_9ASCO</name>
<sequence>MLIRRSRAGLLVIAIALLHIVLFSLWTYNPDSTIRDIITTNLSGLKQTFLKQHDRTDFSVFNAKLYAKFQKVYLSRPVEEIDDDQRKLQLYQLDMTNDEKFNSFVLPPQLAEPDELAIPELLHFDPRFTFGILLNYVSKRIELGHFASKDDMILPFFHWADYVDTSILQQHLLSHKKTGCEFFDHTTASPTKNTRLELFDPALFCVDDQNIDTMIEELDRVIATNLATPETIDIRKNLEILKRNKYSTGFHIFGNPGRSAKVKRVLEAKSYLNDFMPPPLSINMLLPNHQNIHIKVNQDVSMAKRRMKDCRLLNDYVSDYRSEHTIELQVSTDIVVNVKDEITRLAENLNRDSALVIPPANLSYFRHMDHLQFIDKSEEYVNEIQSKLDGGQSISFTEFRYLESLKVSMSTFSPPKYFSEAKIVQKESSWELGGHYDWRFFNGIINYTDSQPPVLFGLLRAWLRFTNANNFSTWIAHGSLLSWYWNGMAFPWDNDIDVQMPVDELHRMARSFNQSIIVDFGDDATSQEIRYGRYFLDVGTFITQRMSGNGYNNIDARFIDIDTGLYIDITGLALTPTRSPDRYNDLLSPEWTRDRSKTELERNEFLKVYNCRNNHFSLLDELSPLKMSIVEGQVTYVPNGFEQLLVNEYHEAGLSSYSYKGYEYIPQLRQWMKIRDLNNFIKEHHMEAGKDSKGKPLPVVFSDEDFIKLIFEHSYSLFEYLVSNNVTEFHESEIIQLIETDQASEFFFDQDGNFDFTPFLIRHDYFTYLAQKSKYDYGATFKKTLEQIDEFEKVNEKLQLTRTSQGPLKTASP</sequence>
<evidence type="ECO:0000256" key="2">
    <source>
        <dbReference type="ARBA" id="ARBA00022692"/>
    </source>
</evidence>
<evidence type="ECO:0000313" key="6">
    <source>
        <dbReference type="EMBL" id="ODV77274.1"/>
    </source>
</evidence>
<evidence type="ECO:0000313" key="7">
    <source>
        <dbReference type="Proteomes" id="UP000094285"/>
    </source>
</evidence>
<organism evidence="6 7">
    <name type="scientific">Suhomyces tanzawaensis NRRL Y-17324</name>
    <dbReference type="NCBI Taxonomy" id="984487"/>
    <lineage>
        <taxon>Eukaryota</taxon>
        <taxon>Fungi</taxon>
        <taxon>Dikarya</taxon>
        <taxon>Ascomycota</taxon>
        <taxon>Saccharomycotina</taxon>
        <taxon>Pichiomycetes</taxon>
        <taxon>Debaryomycetaceae</taxon>
        <taxon>Suhomyces</taxon>
    </lineage>
</organism>
<evidence type="ECO:0000256" key="3">
    <source>
        <dbReference type="ARBA" id="ARBA00022989"/>
    </source>
</evidence>
<protein>
    <recommendedName>
        <fullName evidence="5">LicD/FKTN/FKRP nucleotidyltransferase domain-containing protein</fullName>
    </recommendedName>
</protein>